<evidence type="ECO:0000313" key="2">
    <source>
        <dbReference type="Proteomes" id="UP000654918"/>
    </source>
</evidence>
<evidence type="ECO:0000313" key="1">
    <source>
        <dbReference type="EMBL" id="KAF6825820.1"/>
    </source>
</evidence>
<organism evidence="1 2">
    <name type="scientific">Colletotrichum plurivorum</name>
    <dbReference type="NCBI Taxonomy" id="2175906"/>
    <lineage>
        <taxon>Eukaryota</taxon>
        <taxon>Fungi</taxon>
        <taxon>Dikarya</taxon>
        <taxon>Ascomycota</taxon>
        <taxon>Pezizomycotina</taxon>
        <taxon>Sordariomycetes</taxon>
        <taxon>Hypocreomycetidae</taxon>
        <taxon>Glomerellales</taxon>
        <taxon>Glomerellaceae</taxon>
        <taxon>Colletotrichum</taxon>
        <taxon>Colletotrichum orchidearum species complex</taxon>
    </lineage>
</organism>
<sequence length="150" mass="15985">MLAEELLVDELLLDELRDELLLEELLLLVAVVVVDTGGSGRIYKLYPYPFPVNPPQRAAASPGHALGQLASSIPPLNSRLFTSTPAVLQKRVVVYRAAILLRRPKHWAWQPRGLEGGEGVIDVDDYGAAEVGPAGEGVLGLGRGAKGQGG</sequence>
<protein>
    <submittedName>
        <fullName evidence="1">Uncharacterized protein</fullName>
    </submittedName>
</protein>
<gene>
    <name evidence="1" type="ORF">CPLU01_10017</name>
</gene>
<accession>A0A8H6K6U6</accession>
<dbReference type="AlphaFoldDB" id="A0A8H6K6U6"/>
<proteinExistence type="predicted"/>
<reference evidence="1" key="1">
    <citation type="journal article" date="2020" name="Phytopathology">
        <title>Genome Sequence Resources of Colletotrichum truncatum, C. plurivorum, C. musicola, and C. sojae: Four Species Pathogenic to Soybean (Glycine max).</title>
        <authorList>
            <person name="Rogerio F."/>
            <person name="Boufleur T.R."/>
            <person name="Ciampi-Guillardi M."/>
            <person name="Sukno S.A."/>
            <person name="Thon M.R."/>
            <person name="Massola Junior N.S."/>
            <person name="Baroncelli R."/>
        </authorList>
    </citation>
    <scope>NUCLEOTIDE SEQUENCE</scope>
    <source>
        <strain evidence="1">LFN00145</strain>
    </source>
</reference>
<keyword evidence="2" id="KW-1185">Reference proteome</keyword>
<dbReference type="EMBL" id="WIGO01000165">
    <property type="protein sequence ID" value="KAF6825820.1"/>
    <property type="molecule type" value="Genomic_DNA"/>
</dbReference>
<comment type="caution">
    <text evidence="1">The sequence shown here is derived from an EMBL/GenBank/DDBJ whole genome shotgun (WGS) entry which is preliminary data.</text>
</comment>
<name>A0A8H6K6U6_9PEZI</name>
<dbReference type="Proteomes" id="UP000654918">
    <property type="component" value="Unassembled WGS sequence"/>
</dbReference>